<name>A0AAW1ZKJ5_CULAL</name>
<keyword evidence="2" id="KW-1185">Reference proteome</keyword>
<accession>A0AAW1ZKJ5</accession>
<evidence type="ECO:0000313" key="2">
    <source>
        <dbReference type="Proteomes" id="UP001479290"/>
    </source>
</evidence>
<feature type="non-terminal residue" evidence="1">
    <location>
        <position position="1"/>
    </location>
</feature>
<dbReference type="AlphaFoldDB" id="A0AAW1ZKJ5"/>
<protein>
    <submittedName>
        <fullName evidence="1">Uncharacterized protein</fullName>
    </submittedName>
</protein>
<dbReference type="Proteomes" id="UP001479290">
    <property type="component" value="Unassembled WGS sequence"/>
</dbReference>
<gene>
    <name evidence="1" type="ORF">ABG768_007397</name>
</gene>
<organism evidence="1 2">
    <name type="scientific">Culter alburnus</name>
    <name type="common">Topmouth culter</name>
    <dbReference type="NCBI Taxonomy" id="194366"/>
    <lineage>
        <taxon>Eukaryota</taxon>
        <taxon>Metazoa</taxon>
        <taxon>Chordata</taxon>
        <taxon>Craniata</taxon>
        <taxon>Vertebrata</taxon>
        <taxon>Euteleostomi</taxon>
        <taxon>Actinopterygii</taxon>
        <taxon>Neopterygii</taxon>
        <taxon>Teleostei</taxon>
        <taxon>Ostariophysi</taxon>
        <taxon>Cypriniformes</taxon>
        <taxon>Xenocyprididae</taxon>
        <taxon>Xenocypridinae</taxon>
        <taxon>Culter</taxon>
    </lineage>
</organism>
<comment type="caution">
    <text evidence="1">The sequence shown here is derived from an EMBL/GenBank/DDBJ whole genome shotgun (WGS) entry which is preliminary data.</text>
</comment>
<sequence>VFRMLPVQVLSGYPYNIEEVEPYPCPRPWEGGRGRRSIYYPYYSIKNNVYNIFRGVGIKIATNSEVKAPVVCNEMRNEISRESVVGDGGRPTGLGFGFGGSVGNPAEKIRKFFPETWIWDLIPVG</sequence>
<proteinExistence type="predicted"/>
<evidence type="ECO:0000313" key="1">
    <source>
        <dbReference type="EMBL" id="KAK9962011.1"/>
    </source>
</evidence>
<dbReference type="EMBL" id="JAWDJR010000015">
    <property type="protein sequence ID" value="KAK9962011.1"/>
    <property type="molecule type" value="Genomic_DNA"/>
</dbReference>
<reference evidence="1 2" key="1">
    <citation type="submission" date="2024-05" db="EMBL/GenBank/DDBJ databases">
        <title>A high-quality chromosomal-level genome assembly of Topmouth culter (Culter alburnus).</title>
        <authorList>
            <person name="Zhao H."/>
        </authorList>
    </citation>
    <scope>NUCLEOTIDE SEQUENCE [LARGE SCALE GENOMIC DNA]</scope>
    <source>
        <strain evidence="1">CATC2023</strain>
        <tissue evidence="1">Muscle</tissue>
    </source>
</reference>
<feature type="non-terminal residue" evidence="1">
    <location>
        <position position="125"/>
    </location>
</feature>